<reference evidence="1 3" key="1">
    <citation type="submission" date="2015-04" db="EMBL/GenBank/DDBJ databases">
        <title>The draft genome sequence of Roseovarius indicus B108T.</title>
        <authorList>
            <person name="Li G."/>
            <person name="Lai Q."/>
            <person name="Shao Z."/>
            <person name="Yan P."/>
        </authorList>
    </citation>
    <scope>NUCLEOTIDE SEQUENCE [LARGE SCALE GENOMIC DNA]</scope>
    <source>
        <strain evidence="1 3">B108</strain>
    </source>
</reference>
<accession>A0A0T5PAM6</accession>
<proteinExistence type="predicted"/>
<organism evidence="1 3">
    <name type="scientific">Roseovarius indicus</name>
    <dbReference type="NCBI Taxonomy" id="540747"/>
    <lineage>
        <taxon>Bacteria</taxon>
        <taxon>Pseudomonadati</taxon>
        <taxon>Pseudomonadota</taxon>
        <taxon>Alphaproteobacteria</taxon>
        <taxon>Rhodobacterales</taxon>
        <taxon>Roseobacteraceae</taxon>
        <taxon>Roseovarius</taxon>
    </lineage>
</organism>
<dbReference type="STRING" id="540747.SAMN04488031_101732"/>
<name>A0A0T5PAM6_9RHOB</name>
<evidence type="ECO:0000313" key="3">
    <source>
        <dbReference type="Proteomes" id="UP000051401"/>
    </source>
</evidence>
<evidence type="ECO:0000313" key="4">
    <source>
        <dbReference type="Proteomes" id="UP000325785"/>
    </source>
</evidence>
<dbReference type="Proteomes" id="UP000325785">
    <property type="component" value="Chromosome"/>
</dbReference>
<dbReference type="Proteomes" id="UP000051401">
    <property type="component" value="Unassembled WGS sequence"/>
</dbReference>
<gene>
    <name evidence="2" type="ORF">RIdsm_02611</name>
    <name evidence="1" type="ORF">XM52_09430</name>
</gene>
<dbReference type="KEGG" id="rid:RIdsm_02611"/>
<dbReference type="EMBL" id="LAXI01000004">
    <property type="protein sequence ID" value="KRS18345.1"/>
    <property type="molecule type" value="Genomic_DNA"/>
</dbReference>
<protein>
    <submittedName>
        <fullName evidence="1">Uncharacterized protein</fullName>
    </submittedName>
</protein>
<dbReference type="PATRIC" id="fig|540747.5.peg.4685"/>
<evidence type="ECO:0000313" key="2">
    <source>
        <dbReference type="EMBL" id="QEW26806.1"/>
    </source>
</evidence>
<keyword evidence="3" id="KW-1185">Reference proteome</keyword>
<reference evidence="2 4" key="2">
    <citation type="submission" date="2018-08" db="EMBL/GenBank/DDBJ databases">
        <title>Genetic Globetrotter - A new plasmid hitch-hiking vast phylogenetic and geographic distances.</title>
        <authorList>
            <person name="Vollmers J."/>
            <person name="Petersen J."/>
        </authorList>
    </citation>
    <scope>NUCLEOTIDE SEQUENCE [LARGE SCALE GENOMIC DNA]</scope>
    <source>
        <strain evidence="2 4">DSM 26383</strain>
    </source>
</reference>
<dbReference type="AlphaFoldDB" id="A0A0T5PAM6"/>
<dbReference type="EMBL" id="CP031598">
    <property type="protein sequence ID" value="QEW26806.1"/>
    <property type="molecule type" value="Genomic_DNA"/>
</dbReference>
<sequence>MLLTALLALCGCAQTMTTSSVTVDAAYLTEETEAALVAAVYAKAEALSGTCKLVNAERRYHSCSVGEASGNPSLEMKVGYGQNGEYGVSLTTVLVHWFPPPKEDVISGAFLSERQKRLEVWMLSLVPEEATVNAVRHYIGYDHSEEF</sequence>
<evidence type="ECO:0000313" key="1">
    <source>
        <dbReference type="EMBL" id="KRS18345.1"/>
    </source>
</evidence>